<evidence type="ECO:0000259" key="3">
    <source>
        <dbReference type="Pfam" id="PF25954"/>
    </source>
</evidence>
<dbReference type="Gene3D" id="1.10.287.470">
    <property type="entry name" value="Helix hairpin bin"/>
    <property type="match status" value="1"/>
</dbReference>
<dbReference type="Gene3D" id="2.40.420.20">
    <property type="match status" value="1"/>
</dbReference>
<keyword evidence="7" id="KW-1185">Reference proteome</keyword>
<comment type="similarity">
    <text evidence="1">Belongs to the membrane fusion protein (MFP) (TC 8.A.1) family.</text>
</comment>
<dbReference type="Pfam" id="PF25893">
    <property type="entry name" value="HH_CzcB"/>
    <property type="match status" value="1"/>
</dbReference>
<dbReference type="PANTHER" id="PTHR30469:SF15">
    <property type="entry name" value="HLYD FAMILY OF SECRETION PROTEINS"/>
    <property type="match status" value="1"/>
</dbReference>
<dbReference type="NCBIfam" id="TIGR01730">
    <property type="entry name" value="RND_mfp"/>
    <property type="match status" value="1"/>
</dbReference>
<reference evidence="6 7" key="1">
    <citation type="submission" date="2024-07" db="EMBL/GenBank/DDBJ databases">
        <title>The genome sequence of type strain Sediminicola arcticus GDMCC 1.2805.</title>
        <authorList>
            <person name="Liu Y."/>
        </authorList>
    </citation>
    <scope>NUCLEOTIDE SEQUENCE [LARGE SCALE GENOMIC DNA]</scope>
    <source>
        <strain evidence="6 7">GDMCC 1.2805</strain>
    </source>
</reference>
<comment type="caution">
    <text evidence="6">The sequence shown here is derived from an EMBL/GenBank/DDBJ whole genome shotgun (WGS) entry which is preliminary data.</text>
</comment>
<dbReference type="Pfam" id="PF25954">
    <property type="entry name" value="Beta-barrel_RND_2"/>
    <property type="match status" value="1"/>
</dbReference>
<dbReference type="Gene3D" id="2.40.30.170">
    <property type="match status" value="1"/>
</dbReference>
<dbReference type="PANTHER" id="PTHR30469">
    <property type="entry name" value="MULTIDRUG RESISTANCE PROTEIN MDTA"/>
    <property type="match status" value="1"/>
</dbReference>
<evidence type="ECO:0000259" key="5">
    <source>
        <dbReference type="Pfam" id="PF25973"/>
    </source>
</evidence>
<evidence type="ECO:0000313" key="7">
    <source>
        <dbReference type="Proteomes" id="UP001549799"/>
    </source>
</evidence>
<gene>
    <name evidence="6" type="ORF">ABXZ36_03490</name>
</gene>
<dbReference type="SUPFAM" id="SSF111369">
    <property type="entry name" value="HlyD-like secretion proteins"/>
    <property type="match status" value="1"/>
</dbReference>
<accession>A0ABV2SRC0</accession>
<feature type="domain" description="CzcB-like alpha-helical hairpin" evidence="2">
    <location>
        <begin position="136"/>
        <end position="191"/>
    </location>
</feature>
<protein>
    <submittedName>
        <fullName evidence="6">Efflux RND transporter periplasmic adaptor subunit</fullName>
    </submittedName>
</protein>
<dbReference type="PROSITE" id="PS51257">
    <property type="entry name" value="PROKAR_LIPOPROTEIN"/>
    <property type="match status" value="1"/>
</dbReference>
<dbReference type="EMBL" id="JBEXAE010000001">
    <property type="protein sequence ID" value="MET6989709.1"/>
    <property type="molecule type" value="Genomic_DNA"/>
</dbReference>
<dbReference type="RefSeq" id="WP_354614083.1">
    <property type="nucleotide sequence ID" value="NZ_JBEXAE010000001.1"/>
</dbReference>
<feature type="domain" description="CusB-like beta-barrel" evidence="3">
    <location>
        <begin position="234"/>
        <end position="306"/>
    </location>
</feature>
<dbReference type="InterPro" id="IPR058647">
    <property type="entry name" value="BSH_CzcB-like"/>
</dbReference>
<dbReference type="Pfam" id="PF25967">
    <property type="entry name" value="RND-MFP_C"/>
    <property type="match status" value="1"/>
</dbReference>
<evidence type="ECO:0000313" key="6">
    <source>
        <dbReference type="EMBL" id="MET6989709.1"/>
    </source>
</evidence>
<organism evidence="6 7">
    <name type="scientific">Sediminicola arcticus</name>
    <dbReference type="NCBI Taxonomy" id="1574308"/>
    <lineage>
        <taxon>Bacteria</taxon>
        <taxon>Pseudomonadati</taxon>
        <taxon>Bacteroidota</taxon>
        <taxon>Flavobacteriia</taxon>
        <taxon>Flavobacteriales</taxon>
        <taxon>Flavobacteriaceae</taxon>
        <taxon>Sediminicola</taxon>
    </lineage>
</organism>
<dbReference type="InterPro" id="IPR058792">
    <property type="entry name" value="Beta-barrel_RND_2"/>
</dbReference>
<evidence type="ECO:0000259" key="2">
    <source>
        <dbReference type="Pfam" id="PF25893"/>
    </source>
</evidence>
<sequence length="389" mass="42937">MKKIYYILVSTLVLSACGNNGKQTVNNIIEAGDIEAMRAKKNELSEQLKTTDTEIKLLDSMISTFNLDEKLPLVTTVKAEEQTFNHYLELQGDVMTKQNVLIYPEMAGTLQKVYVQKGQQVSKGQLLATIDDGGMGSQLEQLKTQTELARTTFERQKRLWDQKIGSEIQYLQAKSSYEAQQNAVKQFQSQLGKSSIRAPFSGIIDNVIKDQGTVVSPGLGSEVFRIVNLSDMYIDVEVPETYLGSVTKGKEAQVYFPVLGDSAITNIRQTGNFINPSNRSFSVEIPVPNKNGNIKPNLTAKVRINDYTSEKAILIPQSIVSENAEGEQYAYIAMEPNADNEATAKRIIITTGKTQGALIEVLSGIEDGNQVIKEGARSVKDGQKVKIIN</sequence>
<name>A0ABV2SRC0_9FLAO</name>
<dbReference type="InterPro" id="IPR006143">
    <property type="entry name" value="RND_pump_MFP"/>
</dbReference>
<dbReference type="InterPro" id="IPR058627">
    <property type="entry name" value="MdtA-like_C"/>
</dbReference>
<feature type="domain" description="Multidrug resistance protein MdtA-like C-terminal permuted SH3" evidence="4">
    <location>
        <begin position="312"/>
        <end position="376"/>
    </location>
</feature>
<evidence type="ECO:0000259" key="4">
    <source>
        <dbReference type="Pfam" id="PF25967"/>
    </source>
</evidence>
<dbReference type="Proteomes" id="UP001549799">
    <property type="component" value="Unassembled WGS sequence"/>
</dbReference>
<dbReference type="InterPro" id="IPR058648">
    <property type="entry name" value="HH_CzcB-like"/>
</dbReference>
<dbReference type="Pfam" id="PF25973">
    <property type="entry name" value="BSH_CzcB"/>
    <property type="match status" value="1"/>
</dbReference>
<evidence type="ECO:0000256" key="1">
    <source>
        <dbReference type="ARBA" id="ARBA00009477"/>
    </source>
</evidence>
<proteinExistence type="inferred from homology"/>
<dbReference type="Gene3D" id="2.40.50.100">
    <property type="match status" value="1"/>
</dbReference>
<feature type="domain" description="CzcB-like barrel-sandwich hybrid" evidence="5">
    <location>
        <begin position="100"/>
        <end position="215"/>
    </location>
</feature>